<sequence>MPVAVDGRRRLQPEERRRLLLTYAVEVFARRGIGRGGHTEIAEMGGVSVATVFNYFKTREALVEAVLGDVENYLISLAEEVYATEDNPIQAIRTHIKGFLNACEENPSYIKVWLEWSASVRDETWPSYLEFQNRLLEMIAKQVDKGVKKGLLEPGLAPKERARWALGNAQMLVSMVFDPNGKPRGMEKMVERGFDHILGVKE</sequence>
<dbReference type="Pfam" id="PF00440">
    <property type="entry name" value="TetR_N"/>
    <property type="match status" value="1"/>
</dbReference>
<dbReference type="SUPFAM" id="SSF48498">
    <property type="entry name" value="Tetracyclin repressor-like, C-terminal domain"/>
    <property type="match status" value="1"/>
</dbReference>
<reference evidence="7" key="1">
    <citation type="journal article" date="2019" name="Int. J. Syst. Evol. Microbiol.">
        <title>The Global Catalogue of Microorganisms (GCM) 10K type strain sequencing project: providing services to taxonomists for standard genome sequencing and annotation.</title>
        <authorList>
            <consortium name="The Broad Institute Genomics Platform"/>
            <consortium name="The Broad Institute Genome Sequencing Center for Infectious Disease"/>
            <person name="Wu L."/>
            <person name="Ma J."/>
        </authorList>
    </citation>
    <scope>NUCLEOTIDE SEQUENCE [LARGE SCALE GENOMIC DNA]</scope>
    <source>
        <strain evidence="7">KCTC 42424</strain>
    </source>
</reference>
<keyword evidence="3" id="KW-0804">Transcription</keyword>
<protein>
    <submittedName>
        <fullName evidence="6">TetR/AcrR family transcriptional regulator</fullName>
    </submittedName>
</protein>
<feature type="domain" description="HTH tetR-type" evidence="5">
    <location>
        <begin position="14"/>
        <end position="74"/>
    </location>
</feature>
<keyword evidence="1" id="KW-0805">Transcription regulation</keyword>
<dbReference type="InterPro" id="IPR001647">
    <property type="entry name" value="HTH_TetR"/>
</dbReference>
<keyword evidence="2 4" id="KW-0238">DNA-binding</keyword>
<evidence type="ECO:0000256" key="1">
    <source>
        <dbReference type="ARBA" id="ARBA00023015"/>
    </source>
</evidence>
<keyword evidence="7" id="KW-1185">Reference proteome</keyword>
<evidence type="ECO:0000256" key="2">
    <source>
        <dbReference type="ARBA" id="ARBA00023125"/>
    </source>
</evidence>
<accession>A0ABV7VXI9</accession>
<comment type="caution">
    <text evidence="6">The sequence shown here is derived from an EMBL/GenBank/DDBJ whole genome shotgun (WGS) entry which is preliminary data.</text>
</comment>
<evidence type="ECO:0000256" key="3">
    <source>
        <dbReference type="ARBA" id="ARBA00023163"/>
    </source>
</evidence>
<dbReference type="PANTHER" id="PTHR30055">
    <property type="entry name" value="HTH-TYPE TRANSCRIPTIONAL REGULATOR RUTR"/>
    <property type="match status" value="1"/>
</dbReference>
<dbReference type="Gene3D" id="1.10.357.10">
    <property type="entry name" value="Tetracycline Repressor, domain 2"/>
    <property type="match status" value="1"/>
</dbReference>
<dbReference type="Proteomes" id="UP001595722">
    <property type="component" value="Unassembled WGS sequence"/>
</dbReference>
<evidence type="ECO:0000256" key="4">
    <source>
        <dbReference type="PROSITE-ProRule" id="PRU00335"/>
    </source>
</evidence>
<dbReference type="InterPro" id="IPR050109">
    <property type="entry name" value="HTH-type_TetR-like_transc_reg"/>
</dbReference>
<evidence type="ECO:0000313" key="6">
    <source>
        <dbReference type="EMBL" id="MFC3681432.1"/>
    </source>
</evidence>
<dbReference type="RefSeq" id="WP_376867838.1">
    <property type="nucleotide sequence ID" value="NZ_JBHRYB010000015.1"/>
</dbReference>
<evidence type="ECO:0000313" key="7">
    <source>
        <dbReference type="Proteomes" id="UP001595722"/>
    </source>
</evidence>
<feature type="DNA-binding region" description="H-T-H motif" evidence="4">
    <location>
        <begin position="37"/>
        <end position="56"/>
    </location>
</feature>
<dbReference type="InterPro" id="IPR009057">
    <property type="entry name" value="Homeodomain-like_sf"/>
</dbReference>
<dbReference type="SUPFAM" id="SSF46689">
    <property type="entry name" value="Homeodomain-like"/>
    <property type="match status" value="1"/>
</dbReference>
<dbReference type="EMBL" id="JBHRYB010000015">
    <property type="protein sequence ID" value="MFC3681432.1"/>
    <property type="molecule type" value="Genomic_DNA"/>
</dbReference>
<dbReference type="PRINTS" id="PR00455">
    <property type="entry name" value="HTHTETR"/>
</dbReference>
<dbReference type="PROSITE" id="PS50977">
    <property type="entry name" value="HTH_TETR_2"/>
    <property type="match status" value="1"/>
</dbReference>
<dbReference type="PANTHER" id="PTHR30055:SF234">
    <property type="entry name" value="HTH-TYPE TRANSCRIPTIONAL REGULATOR BETI"/>
    <property type="match status" value="1"/>
</dbReference>
<dbReference type="InterPro" id="IPR036271">
    <property type="entry name" value="Tet_transcr_reg_TetR-rel_C_sf"/>
</dbReference>
<gene>
    <name evidence="6" type="ORF">ACFOMG_15110</name>
</gene>
<proteinExistence type="predicted"/>
<evidence type="ECO:0000259" key="5">
    <source>
        <dbReference type="PROSITE" id="PS50977"/>
    </source>
</evidence>
<name>A0ABV7VXI9_9GAMM</name>
<organism evidence="6 7">
    <name type="scientific">Bacterioplanoides pacificum</name>
    <dbReference type="NCBI Taxonomy" id="1171596"/>
    <lineage>
        <taxon>Bacteria</taxon>
        <taxon>Pseudomonadati</taxon>
        <taxon>Pseudomonadota</taxon>
        <taxon>Gammaproteobacteria</taxon>
        <taxon>Oceanospirillales</taxon>
        <taxon>Oceanospirillaceae</taxon>
        <taxon>Bacterioplanoides</taxon>
    </lineage>
</organism>